<proteinExistence type="predicted"/>
<gene>
    <name evidence="2" type="ORF">PYCCODRAFT_1055086</name>
</gene>
<evidence type="ECO:0000313" key="2">
    <source>
        <dbReference type="EMBL" id="OSD05900.1"/>
    </source>
</evidence>
<protein>
    <submittedName>
        <fullName evidence="2">Uncharacterized protein</fullName>
    </submittedName>
</protein>
<dbReference type="EMBL" id="KZ084091">
    <property type="protein sequence ID" value="OSD05900.1"/>
    <property type="molecule type" value="Genomic_DNA"/>
</dbReference>
<dbReference type="Proteomes" id="UP000193067">
    <property type="component" value="Unassembled WGS sequence"/>
</dbReference>
<organism evidence="2 3">
    <name type="scientific">Trametes coccinea (strain BRFM310)</name>
    <name type="common">Pycnoporus coccineus</name>
    <dbReference type="NCBI Taxonomy" id="1353009"/>
    <lineage>
        <taxon>Eukaryota</taxon>
        <taxon>Fungi</taxon>
        <taxon>Dikarya</taxon>
        <taxon>Basidiomycota</taxon>
        <taxon>Agaricomycotina</taxon>
        <taxon>Agaricomycetes</taxon>
        <taxon>Polyporales</taxon>
        <taxon>Polyporaceae</taxon>
        <taxon>Trametes</taxon>
    </lineage>
</organism>
<keyword evidence="3" id="KW-1185">Reference proteome</keyword>
<feature type="compositionally biased region" description="Basic and acidic residues" evidence="1">
    <location>
        <begin position="1"/>
        <end position="13"/>
    </location>
</feature>
<dbReference type="AlphaFoldDB" id="A0A1Y2IXM8"/>
<reference evidence="2 3" key="1">
    <citation type="journal article" date="2015" name="Biotechnol. Biofuels">
        <title>Enhanced degradation of softwood versus hardwood by the white-rot fungus Pycnoporus coccineus.</title>
        <authorList>
            <person name="Couturier M."/>
            <person name="Navarro D."/>
            <person name="Chevret D."/>
            <person name="Henrissat B."/>
            <person name="Piumi F."/>
            <person name="Ruiz-Duenas F.J."/>
            <person name="Martinez A.T."/>
            <person name="Grigoriev I.V."/>
            <person name="Riley R."/>
            <person name="Lipzen A."/>
            <person name="Berrin J.G."/>
            <person name="Master E.R."/>
            <person name="Rosso M.N."/>
        </authorList>
    </citation>
    <scope>NUCLEOTIDE SEQUENCE [LARGE SCALE GENOMIC DNA]</scope>
    <source>
        <strain evidence="2 3">BRFM310</strain>
    </source>
</reference>
<name>A0A1Y2IXM8_TRAC3</name>
<feature type="region of interest" description="Disordered" evidence="1">
    <location>
        <begin position="1"/>
        <end position="43"/>
    </location>
</feature>
<evidence type="ECO:0000256" key="1">
    <source>
        <dbReference type="SAM" id="MobiDB-lite"/>
    </source>
</evidence>
<sequence>MTFRFGRDGERARGVGQVRSVGLSPPSDRSDRMPGTVHPSGSRILVYPPPPSAAATAATSVRTQKPILSTHPRSCLFLDVLLSPSERTGDSLSLWDTQQPDIDASRSSAHRRRIEPLFCLRLRLLLPPVRIRSWVAPIWRSAGQCKLAVCQCQRKPALLAQVSVNECCFSC</sequence>
<accession>A0A1Y2IXM8</accession>
<evidence type="ECO:0000313" key="3">
    <source>
        <dbReference type="Proteomes" id="UP000193067"/>
    </source>
</evidence>